<proteinExistence type="predicted"/>
<protein>
    <submittedName>
        <fullName evidence="1">Uncharacterized protein</fullName>
    </submittedName>
</protein>
<accession>A0A2P2Q1K2</accession>
<name>A0A2P2Q1K2_RHIMU</name>
<evidence type="ECO:0000313" key="1">
    <source>
        <dbReference type="EMBL" id="MBX60851.1"/>
    </source>
</evidence>
<organism evidence="1">
    <name type="scientific">Rhizophora mucronata</name>
    <name type="common">Asiatic mangrove</name>
    <dbReference type="NCBI Taxonomy" id="61149"/>
    <lineage>
        <taxon>Eukaryota</taxon>
        <taxon>Viridiplantae</taxon>
        <taxon>Streptophyta</taxon>
        <taxon>Embryophyta</taxon>
        <taxon>Tracheophyta</taxon>
        <taxon>Spermatophyta</taxon>
        <taxon>Magnoliopsida</taxon>
        <taxon>eudicotyledons</taxon>
        <taxon>Gunneridae</taxon>
        <taxon>Pentapetalae</taxon>
        <taxon>rosids</taxon>
        <taxon>fabids</taxon>
        <taxon>Malpighiales</taxon>
        <taxon>Rhizophoraceae</taxon>
        <taxon>Rhizophora</taxon>
    </lineage>
</organism>
<sequence>MNIVSLGYADF</sequence>
<dbReference type="EMBL" id="GGEC01080367">
    <property type="protein sequence ID" value="MBX60851.1"/>
    <property type="molecule type" value="Transcribed_RNA"/>
</dbReference>
<reference evidence="1" key="1">
    <citation type="submission" date="2018-02" db="EMBL/GenBank/DDBJ databases">
        <title>Rhizophora mucronata_Transcriptome.</title>
        <authorList>
            <person name="Meera S.P."/>
            <person name="Sreeshan A."/>
            <person name="Augustine A."/>
        </authorList>
    </citation>
    <scope>NUCLEOTIDE SEQUENCE</scope>
    <source>
        <tissue evidence="1">Leaf</tissue>
    </source>
</reference>